<evidence type="ECO:0000256" key="1">
    <source>
        <dbReference type="ARBA" id="ARBA00004141"/>
    </source>
</evidence>
<dbReference type="PANTHER" id="PTHR46283">
    <property type="entry name" value="E3 UBIQUITIN-PROTEIN LIGASE MARCH5"/>
    <property type="match status" value="1"/>
</dbReference>
<evidence type="ECO:0000256" key="6">
    <source>
        <dbReference type="ARBA" id="ARBA00022989"/>
    </source>
</evidence>
<keyword evidence="6 9" id="KW-1133">Transmembrane helix</keyword>
<keyword evidence="5" id="KW-0862">Zinc</keyword>
<evidence type="ECO:0000256" key="9">
    <source>
        <dbReference type="SAM" id="Phobius"/>
    </source>
</evidence>
<keyword evidence="3" id="KW-0479">Metal-binding</keyword>
<evidence type="ECO:0000256" key="5">
    <source>
        <dbReference type="ARBA" id="ARBA00022833"/>
    </source>
</evidence>
<reference evidence="11 12" key="1">
    <citation type="journal article" date="2020" name="ISME J.">
        <title>Uncovering the hidden diversity of litter-decomposition mechanisms in mushroom-forming fungi.</title>
        <authorList>
            <person name="Floudas D."/>
            <person name="Bentzer J."/>
            <person name="Ahren D."/>
            <person name="Johansson T."/>
            <person name="Persson P."/>
            <person name="Tunlid A."/>
        </authorList>
    </citation>
    <scope>NUCLEOTIDE SEQUENCE [LARGE SCALE GENOMIC DNA]</scope>
    <source>
        <strain evidence="11 12">CBS 146.42</strain>
    </source>
</reference>
<evidence type="ECO:0000256" key="2">
    <source>
        <dbReference type="ARBA" id="ARBA00022692"/>
    </source>
</evidence>
<feature type="domain" description="RING-CH-type" evidence="10">
    <location>
        <begin position="10"/>
        <end position="84"/>
    </location>
</feature>
<evidence type="ECO:0000313" key="12">
    <source>
        <dbReference type="Proteomes" id="UP000559027"/>
    </source>
</evidence>
<dbReference type="InterPro" id="IPR011016">
    <property type="entry name" value="Znf_RING-CH"/>
</dbReference>
<sequence>MMSTARVPTVNDLRVKLCYICREEEPYDAIREGPPRAWTHPCNCTLIVHEACLLDWIQSAQGGSAERAQNALKCPQCGTSYEMESRKPLVLDVLSTINKVLQRAGGVFTLISAAGVIGVMGSGVYITLTAYGAWAVRQFVGKEMFDMLLTDDPSNWPWTAFLNLPLLPLSLISSRLSTSPTLFPMLLPIVLVWPPSPVAHQWMHHEPWHKRDRPHSPRLRGWPPSPVIFGMFIAPVVKMIYRKLLHRVALHIFGANLSDAGRSSRFGLYLREGPLFIRFRANVDARPLADDEAIAAAMNGHLDANDNDDPDADANPDPAPAPVANAPANDRPQDPNAANLMAAERLIEKSASSLGRRIGGALLIPYISNMMGTLLFRISKHSHILREFLGIKQHRRLLNGLPPSVYAYPSVSASTGAVGGAAVGDGLKKLGQLLKYTVGNLWGGTKAWAELDPVWWRNTIGLGLFVVAKDCLYLAHLWLTKREIESRKIKTKDFSGVDIKELDLVPSFPILSPRPRRTSGAEIASRAFRQVDTSDGRRD</sequence>
<dbReference type="SUPFAM" id="SSF57850">
    <property type="entry name" value="RING/U-box"/>
    <property type="match status" value="1"/>
</dbReference>
<evidence type="ECO:0000256" key="3">
    <source>
        <dbReference type="ARBA" id="ARBA00022723"/>
    </source>
</evidence>
<dbReference type="InterPro" id="IPR013083">
    <property type="entry name" value="Znf_RING/FYVE/PHD"/>
</dbReference>
<dbReference type="PROSITE" id="PS51292">
    <property type="entry name" value="ZF_RING_CH"/>
    <property type="match status" value="1"/>
</dbReference>
<keyword evidence="7 9" id="KW-0472">Membrane</keyword>
<organism evidence="11 12">
    <name type="scientific">Leucocoprinus leucothites</name>
    <dbReference type="NCBI Taxonomy" id="201217"/>
    <lineage>
        <taxon>Eukaryota</taxon>
        <taxon>Fungi</taxon>
        <taxon>Dikarya</taxon>
        <taxon>Basidiomycota</taxon>
        <taxon>Agaricomycotina</taxon>
        <taxon>Agaricomycetes</taxon>
        <taxon>Agaricomycetidae</taxon>
        <taxon>Agaricales</taxon>
        <taxon>Agaricineae</taxon>
        <taxon>Agaricaceae</taxon>
        <taxon>Leucocoprinus</taxon>
    </lineage>
</organism>
<keyword evidence="12" id="KW-1185">Reference proteome</keyword>
<comment type="subcellular location">
    <subcellularLocation>
        <location evidence="1">Membrane</location>
        <topology evidence="1">Multi-pass membrane protein</topology>
    </subcellularLocation>
</comment>
<dbReference type="EMBL" id="JAACJO010000010">
    <property type="protein sequence ID" value="KAF5353401.1"/>
    <property type="molecule type" value="Genomic_DNA"/>
</dbReference>
<comment type="caution">
    <text evidence="11">The sequence shown here is derived from an EMBL/GenBank/DDBJ whole genome shotgun (WGS) entry which is preliminary data.</text>
</comment>
<dbReference type="Pfam" id="PF12906">
    <property type="entry name" value="RINGv"/>
    <property type="match status" value="1"/>
</dbReference>
<name>A0A8H5D638_9AGAR</name>
<keyword evidence="2 9" id="KW-0812">Transmembrane</keyword>
<dbReference type="GO" id="GO:0008270">
    <property type="term" value="F:zinc ion binding"/>
    <property type="evidence" value="ECO:0007669"/>
    <property type="project" value="UniProtKB-KW"/>
</dbReference>
<protein>
    <recommendedName>
        <fullName evidence="10">RING-CH-type domain-containing protein</fullName>
    </recommendedName>
</protein>
<feature type="transmembrane region" description="Helical" evidence="9">
    <location>
        <begin position="107"/>
        <end position="136"/>
    </location>
</feature>
<evidence type="ECO:0000259" key="10">
    <source>
        <dbReference type="PROSITE" id="PS51292"/>
    </source>
</evidence>
<dbReference type="OrthoDB" id="5817083at2759"/>
<evidence type="ECO:0000256" key="4">
    <source>
        <dbReference type="ARBA" id="ARBA00022771"/>
    </source>
</evidence>
<dbReference type="SMART" id="SM00744">
    <property type="entry name" value="RINGv"/>
    <property type="match status" value="1"/>
</dbReference>
<dbReference type="AlphaFoldDB" id="A0A8H5D638"/>
<keyword evidence="4" id="KW-0863">Zinc-finger</keyword>
<feature type="compositionally biased region" description="Acidic residues" evidence="8">
    <location>
        <begin position="305"/>
        <end position="314"/>
    </location>
</feature>
<dbReference type="Gene3D" id="3.30.40.10">
    <property type="entry name" value="Zinc/RING finger domain, C3HC4 (zinc finger)"/>
    <property type="match status" value="1"/>
</dbReference>
<dbReference type="Proteomes" id="UP000559027">
    <property type="component" value="Unassembled WGS sequence"/>
</dbReference>
<evidence type="ECO:0000256" key="8">
    <source>
        <dbReference type="SAM" id="MobiDB-lite"/>
    </source>
</evidence>
<evidence type="ECO:0000313" key="11">
    <source>
        <dbReference type="EMBL" id="KAF5353401.1"/>
    </source>
</evidence>
<gene>
    <name evidence="11" type="ORF">D9756_008001</name>
</gene>
<proteinExistence type="predicted"/>
<feature type="region of interest" description="Disordered" evidence="8">
    <location>
        <begin position="301"/>
        <end position="335"/>
    </location>
</feature>
<accession>A0A8H5D638</accession>
<dbReference type="GO" id="GO:0016020">
    <property type="term" value="C:membrane"/>
    <property type="evidence" value="ECO:0007669"/>
    <property type="project" value="UniProtKB-SubCell"/>
</dbReference>
<evidence type="ECO:0000256" key="7">
    <source>
        <dbReference type="ARBA" id="ARBA00023136"/>
    </source>
</evidence>